<keyword evidence="3" id="KW-0813">Transport</keyword>
<feature type="transmembrane region" description="Helical" evidence="8">
    <location>
        <begin position="512"/>
        <end position="533"/>
    </location>
</feature>
<feature type="transmembrane region" description="Helical" evidence="8">
    <location>
        <begin position="156"/>
        <end position="176"/>
    </location>
</feature>
<evidence type="ECO:0000256" key="4">
    <source>
        <dbReference type="ARBA" id="ARBA00022475"/>
    </source>
</evidence>
<keyword evidence="11" id="KW-1185">Reference proteome</keyword>
<dbReference type="PANTHER" id="PTHR30445:SF3">
    <property type="entry name" value="TRANSPORT PROTEIN YIDE-RELATED"/>
    <property type="match status" value="1"/>
</dbReference>
<evidence type="ECO:0000256" key="2">
    <source>
        <dbReference type="ARBA" id="ARBA00009854"/>
    </source>
</evidence>
<feature type="transmembrane region" description="Helical" evidence="8">
    <location>
        <begin position="383"/>
        <end position="401"/>
    </location>
</feature>
<evidence type="ECO:0000313" key="11">
    <source>
        <dbReference type="Proteomes" id="UP000271426"/>
    </source>
</evidence>
<dbReference type="InterPro" id="IPR050144">
    <property type="entry name" value="AAE_transporter"/>
</dbReference>
<dbReference type="SUPFAM" id="SSF116726">
    <property type="entry name" value="TrkA C-terminal domain-like"/>
    <property type="match status" value="1"/>
</dbReference>
<dbReference type="Gene3D" id="3.30.70.1450">
    <property type="entry name" value="Regulator of K+ conductance, C-terminal domain"/>
    <property type="match status" value="1"/>
</dbReference>
<evidence type="ECO:0000313" key="10">
    <source>
        <dbReference type="EMBL" id="AZA09933.1"/>
    </source>
</evidence>
<organism evidence="10 11">
    <name type="scientific">Corynebacterium pseudopelargi</name>
    <dbReference type="NCBI Taxonomy" id="2080757"/>
    <lineage>
        <taxon>Bacteria</taxon>
        <taxon>Bacillati</taxon>
        <taxon>Actinomycetota</taxon>
        <taxon>Actinomycetes</taxon>
        <taxon>Mycobacteriales</taxon>
        <taxon>Corynebacteriaceae</taxon>
        <taxon>Corynebacterium</taxon>
    </lineage>
</organism>
<evidence type="ECO:0000256" key="1">
    <source>
        <dbReference type="ARBA" id="ARBA00004651"/>
    </source>
</evidence>
<accession>A0A3G6IWJ8</accession>
<keyword evidence="5 8" id="KW-0812">Transmembrane</keyword>
<keyword evidence="6 8" id="KW-1133">Transmembrane helix</keyword>
<dbReference type="EMBL" id="CP033898">
    <property type="protein sequence ID" value="AZA09933.1"/>
    <property type="molecule type" value="Genomic_DNA"/>
</dbReference>
<feature type="domain" description="RCK C-terminal" evidence="9">
    <location>
        <begin position="264"/>
        <end position="347"/>
    </location>
</feature>
<keyword evidence="7 8" id="KW-0472">Membrane</keyword>
<protein>
    <submittedName>
        <fullName evidence="10">Aspartate/alanine antiporter</fullName>
    </submittedName>
</protein>
<dbReference type="GO" id="GO:0008324">
    <property type="term" value="F:monoatomic cation transmembrane transporter activity"/>
    <property type="evidence" value="ECO:0007669"/>
    <property type="project" value="InterPro"/>
</dbReference>
<dbReference type="Pfam" id="PF02080">
    <property type="entry name" value="TrkA_C"/>
    <property type="match status" value="1"/>
</dbReference>
<dbReference type="AlphaFoldDB" id="A0A3G6IWJ8"/>
<keyword evidence="4" id="KW-1003">Cell membrane</keyword>
<gene>
    <name evidence="10" type="primary">aspT</name>
    <name evidence="10" type="ORF">CPPEL_09150</name>
</gene>
<dbReference type="PROSITE" id="PS51202">
    <property type="entry name" value="RCK_C"/>
    <property type="match status" value="1"/>
</dbReference>
<dbReference type="OrthoDB" id="9155749at2"/>
<evidence type="ECO:0000256" key="5">
    <source>
        <dbReference type="ARBA" id="ARBA00022692"/>
    </source>
</evidence>
<evidence type="ECO:0000259" key="9">
    <source>
        <dbReference type="PROSITE" id="PS51202"/>
    </source>
</evidence>
<feature type="transmembrane region" description="Helical" evidence="8">
    <location>
        <begin position="57"/>
        <end position="79"/>
    </location>
</feature>
<feature type="transmembrane region" description="Helical" evidence="8">
    <location>
        <begin position="357"/>
        <end position="377"/>
    </location>
</feature>
<feature type="transmembrane region" description="Helical" evidence="8">
    <location>
        <begin position="28"/>
        <end position="45"/>
    </location>
</feature>
<feature type="transmembrane region" description="Helical" evidence="8">
    <location>
        <begin position="422"/>
        <end position="443"/>
    </location>
</feature>
<dbReference type="InterPro" id="IPR036721">
    <property type="entry name" value="RCK_C_sf"/>
</dbReference>
<sequence length="534" mass="55791">MLDYLATSPLLTLVIILALGLALGKIRCFGISLGAAAVLFVALAFSTLNPELELPPLLYQLGLAMFVYAIGLEAGGAFFAQFKARGWKLNLFLLVLLVAMAVLSVAIVSLLGIKPTIGAGMFAGALTSTPGMAAMVNMLGSLDPAQSAQPVVGYSLAYPGAVIGSIVVAAVGAKLLKVNHREDARAEGLISDSLAWRGVRIGEGITGRIGDLQAITGQQVIASRIVRSDHEHELGMRDRELRPGMVLVLNGTPDALDKAIAVLGEPVELSLDGTNLVYSRITVSNKAIAGMSLGQLNTCSRGFLVVRARRGDADEVPNPSTVIRLSDRVRVVTTPERLPEVRRYLGDSERELADVDLLPFFIGLLAGLLLGIIPVPLPGGNTLSLGFGGGPIVAGLILGAMEKSGPLRWQVPYHANRTISTLGLSIFLAGVGTKAGVGFRQAITDPSSIAVIGGGFIVTIASAVLCAAVCMPLLKLKWDEAMGVAAGMTTNPAVISYLNGQTNTELATRGYATVYPTAMIGKIIASQVVLLLLI</sequence>
<dbReference type="Pfam" id="PF06826">
    <property type="entry name" value="Asp-Al_Ex"/>
    <property type="match status" value="2"/>
</dbReference>
<reference evidence="10 11" key="1">
    <citation type="submission" date="2018-11" db="EMBL/GenBank/DDBJ databases">
        <authorList>
            <person name="Kleinhagauer T."/>
            <person name="Glaeser S.P."/>
            <person name="Spergser J."/>
            <person name="Ruckert C."/>
            <person name="Kaempfer P."/>
            <person name="Busse H.-J."/>
        </authorList>
    </citation>
    <scope>NUCLEOTIDE SEQUENCE [LARGE SCALE GENOMIC DNA]</scope>
    <source>
        <strain evidence="10 11">812CH</strain>
    </source>
</reference>
<dbReference type="GO" id="GO:0005886">
    <property type="term" value="C:plasma membrane"/>
    <property type="evidence" value="ECO:0007669"/>
    <property type="project" value="UniProtKB-SubCell"/>
</dbReference>
<dbReference type="NCBIfam" id="TIGR01625">
    <property type="entry name" value="YidE_YbjL_dupl"/>
    <property type="match status" value="2"/>
</dbReference>
<comment type="similarity">
    <text evidence="2">Belongs to the AAE transporter (TC 2.A.81) family.</text>
</comment>
<dbReference type="KEGG" id="cpso:CPPEL_09150"/>
<feature type="transmembrane region" description="Helical" evidence="8">
    <location>
        <begin position="6"/>
        <end position="23"/>
    </location>
</feature>
<dbReference type="RefSeq" id="WP_123960804.1">
    <property type="nucleotide sequence ID" value="NZ_CP033898.1"/>
</dbReference>
<evidence type="ECO:0000256" key="3">
    <source>
        <dbReference type="ARBA" id="ARBA00022448"/>
    </source>
</evidence>
<dbReference type="InterPro" id="IPR006512">
    <property type="entry name" value="YidE_YbjL"/>
</dbReference>
<dbReference type="InterPro" id="IPR006037">
    <property type="entry name" value="RCK_C"/>
</dbReference>
<feature type="transmembrane region" description="Helical" evidence="8">
    <location>
        <begin position="91"/>
        <end position="113"/>
    </location>
</feature>
<feature type="transmembrane region" description="Helical" evidence="8">
    <location>
        <begin position="449"/>
        <end position="474"/>
    </location>
</feature>
<dbReference type="Proteomes" id="UP000271426">
    <property type="component" value="Chromosome"/>
</dbReference>
<dbReference type="PANTHER" id="PTHR30445">
    <property type="entry name" value="K(+)_H(+) ANTIPORTER SUBUNIT KHTT"/>
    <property type="match status" value="1"/>
</dbReference>
<evidence type="ECO:0000256" key="6">
    <source>
        <dbReference type="ARBA" id="ARBA00022989"/>
    </source>
</evidence>
<proteinExistence type="inferred from homology"/>
<dbReference type="GO" id="GO:0006813">
    <property type="term" value="P:potassium ion transport"/>
    <property type="evidence" value="ECO:0007669"/>
    <property type="project" value="InterPro"/>
</dbReference>
<evidence type="ECO:0000256" key="7">
    <source>
        <dbReference type="ARBA" id="ARBA00023136"/>
    </source>
</evidence>
<comment type="subcellular location">
    <subcellularLocation>
        <location evidence="1">Cell membrane</location>
        <topology evidence="1">Multi-pass membrane protein</topology>
    </subcellularLocation>
</comment>
<evidence type="ECO:0000256" key="8">
    <source>
        <dbReference type="SAM" id="Phobius"/>
    </source>
</evidence>
<name>A0A3G6IWJ8_9CORY</name>